<evidence type="ECO:0000313" key="2">
    <source>
        <dbReference type="Proteomes" id="UP001500305"/>
    </source>
</evidence>
<name>A0ABP5RK86_9ACTN</name>
<protein>
    <submittedName>
        <fullName evidence="1">Uncharacterized protein</fullName>
    </submittedName>
</protein>
<comment type="caution">
    <text evidence="1">The sequence shown here is derived from an EMBL/GenBank/DDBJ whole genome shotgun (WGS) entry which is preliminary data.</text>
</comment>
<proteinExistence type="predicted"/>
<gene>
    <name evidence="1" type="ORF">GCM10010430_56290</name>
</gene>
<reference evidence="2" key="1">
    <citation type="journal article" date="2019" name="Int. J. Syst. Evol. Microbiol.">
        <title>The Global Catalogue of Microorganisms (GCM) 10K type strain sequencing project: providing services to taxonomists for standard genome sequencing and annotation.</title>
        <authorList>
            <consortium name="The Broad Institute Genomics Platform"/>
            <consortium name="The Broad Institute Genome Sequencing Center for Infectious Disease"/>
            <person name="Wu L."/>
            <person name="Ma J."/>
        </authorList>
    </citation>
    <scope>NUCLEOTIDE SEQUENCE [LARGE SCALE GENOMIC DNA]</scope>
    <source>
        <strain evidence="2">JCM 7356</strain>
    </source>
</reference>
<sequence>MRNRVYYNRIVPDALEDHRILLHFARTHGTDCQCNDQVMGGKLSRLLKSADRLTEEFVGLLDARDRFHTCNEGMFLDSRSFDQDETLMAKVYKRRDWTLEVPADERTYEIFCRTLVRRLIEISGASWNEAGFKAVFNPDWDGHQPLEEMFKGVLGERPQIRS</sequence>
<keyword evidence="2" id="KW-1185">Reference proteome</keyword>
<evidence type="ECO:0000313" key="1">
    <source>
        <dbReference type="EMBL" id="GAA2264379.1"/>
    </source>
</evidence>
<organism evidence="1 2">
    <name type="scientific">Kitasatospora cystarginea</name>
    <dbReference type="NCBI Taxonomy" id="58350"/>
    <lineage>
        <taxon>Bacteria</taxon>
        <taxon>Bacillati</taxon>
        <taxon>Actinomycetota</taxon>
        <taxon>Actinomycetes</taxon>
        <taxon>Kitasatosporales</taxon>
        <taxon>Streptomycetaceae</taxon>
        <taxon>Kitasatospora</taxon>
    </lineage>
</organism>
<accession>A0ABP5RK86</accession>
<dbReference type="Proteomes" id="UP001500305">
    <property type="component" value="Unassembled WGS sequence"/>
</dbReference>
<dbReference type="EMBL" id="BAAATR010000030">
    <property type="protein sequence ID" value="GAA2264379.1"/>
    <property type="molecule type" value="Genomic_DNA"/>
</dbReference>